<protein>
    <submittedName>
        <fullName evidence="2">Uncharacterized protein</fullName>
    </submittedName>
</protein>
<comment type="caution">
    <text evidence="2">The sequence shown here is derived from an EMBL/GenBank/DDBJ whole genome shotgun (WGS) entry which is preliminary data.</text>
</comment>
<sequence>MTKRLVQRTATPGRRGALATATREPNEERTRP</sequence>
<reference evidence="2 3" key="1">
    <citation type="submission" date="2018-08" db="EMBL/GenBank/DDBJ databases">
        <title>Sequencing the genomes of 1000 actinobacteria strains.</title>
        <authorList>
            <person name="Klenk H.-P."/>
        </authorList>
    </citation>
    <scope>NUCLEOTIDE SEQUENCE [LARGE SCALE GENOMIC DNA]</scope>
    <source>
        <strain evidence="2 3">DSM 22891</strain>
    </source>
</reference>
<keyword evidence="3" id="KW-1185">Reference proteome</keyword>
<name>A0A3D9V6K9_THECX</name>
<feature type="region of interest" description="Disordered" evidence="1">
    <location>
        <begin position="1"/>
        <end position="32"/>
    </location>
</feature>
<dbReference type="EMBL" id="QTUC01000001">
    <property type="protein sequence ID" value="REF37119.1"/>
    <property type="molecule type" value="Genomic_DNA"/>
</dbReference>
<organism evidence="2 3">
    <name type="scientific">Thermasporomyces composti</name>
    <dbReference type="NCBI Taxonomy" id="696763"/>
    <lineage>
        <taxon>Bacteria</taxon>
        <taxon>Bacillati</taxon>
        <taxon>Actinomycetota</taxon>
        <taxon>Actinomycetes</taxon>
        <taxon>Propionibacteriales</taxon>
        <taxon>Nocardioidaceae</taxon>
        <taxon>Thermasporomyces</taxon>
    </lineage>
</organism>
<gene>
    <name evidence="2" type="ORF">DFJ64_2555</name>
</gene>
<dbReference type="Proteomes" id="UP000256485">
    <property type="component" value="Unassembled WGS sequence"/>
</dbReference>
<evidence type="ECO:0000313" key="3">
    <source>
        <dbReference type="Proteomes" id="UP000256485"/>
    </source>
</evidence>
<evidence type="ECO:0000313" key="2">
    <source>
        <dbReference type="EMBL" id="REF37119.1"/>
    </source>
</evidence>
<proteinExistence type="predicted"/>
<accession>A0A3D9V6K9</accession>
<dbReference type="AlphaFoldDB" id="A0A3D9V6K9"/>
<evidence type="ECO:0000256" key="1">
    <source>
        <dbReference type="SAM" id="MobiDB-lite"/>
    </source>
</evidence>